<dbReference type="GO" id="GO:0035091">
    <property type="term" value="F:phosphatidylinositol binding"/>
    <property type="evidence" value="ECO:0007669"/>
    <property type="project" value="InterPro"/>
</dbReference>
<keyword evidence="5" id="KW-1185">Reference proteome</keyword>
<organism evidence="4 5">
    <name type="scientific">Ascosphaera apis ARSEF 7405</name>
    <dbReference type="NCBI Taxonomy" id="392613"/>
    <lineage>
        <taxon>Eukaryota</taxon>
        <taxon>Fungi</taxon>
        <taxon>Dikarya</taxon>
        <taxon>Ascomycota</taxon>
        <taxon>Pezizomycotina</taxon>
        <taxon>Eurotiomycetes</taxon>
        <taxon>Eurotiomycetidae</taxon>
        <taxon>Onygenales</taxon>
        <taxon>Ascosphaeraceae</taxon>
        <taxon>Ascosphaera</taxon>
    </lineage>
</organism>
<protein>
    <submittedName>
        <fullName evidence="4">VPS9 domain-containing protein</fullName>
    </submittedName>
</protein>
<dbReference type="EMBL" id="AZGZ01000010">
    <property type="protein sequence ID" value="KZZ92639.1"/>
    <property type="molecule type" value="Genomic_DNA"/>
</dbReference>
<comment type="similarity">
    <text evidence="1">Belongs to the UPF0507 family.</text>
</comment>
<dbReference type="AlphaFoldDB" id="A0A167ZGR6"/>
<dbReference type="InterPro" id="IPR036871">
    <property type="entry name" value="PX_dom_sf"/>
</dbReference>
<evidence type="ECO:0000256" key="1">
    <source>
        <dbReference type="ARBA" id="ARBA00007428"/>
    </source>
</evidence>
<dbReference type="GO" id="GO:0005085">
    <property type="term" value="F:guanyl-nucleotide exchange factor activity"/>
    <property type="evidence" value="ECO:0007669"/>
    <property type="project" value="TreeGrafter"/>
</dbReference>
<dbReference type="InterPro" id="IPR027267">
    <property type="entry name" value="AH/BAR_dom_sf"/>
</dbReference>
<dbReference type="SUPFAM" id="SSF48403">
    <property type="entry name" value="Ankyrin repeat"/>
    <property type="match status" value="1"/>
</dbReference>
<dbReference type="Gene3D" id="3.30.1520.10">
    <property type="entry name" value="Phox-like domain"/>
    <property type="match status" value="1"/>
</dbReference>
<dbReference type="SMART" id="SM00248">
    <property type="entry name" value="ANK"/>
    <property type="match status" value="3"/>
</dbReference>
<dbReference type="GO" id="GO:0030133">
    <property type="term" value="C:transport vesicle"/>
    <property type="evidence" value="ECO:0007669"/>
    <property type="project" value="TreeGrafter"/>
</dbReference>
<dbReference type="Proteomes" id="UP000242877">
    <property type="component" value="Unassembled WGS sequence"/>
</dbReference>
<dbReference type="Gene3D" id="1.25.40.20">
    <property type="entry name" value="Ankyrin repeat-containing domain"/>
    <property type="match status" value="1"/>
</dbReference>
<feature type="domain" description="VPS9" evidence="3">
    <location>
        <begin position="342"/>
        <end position="497"/>
    </location>
</feature>
<evidence type="ECO:0000256" key="2">
    <source>
        <dbReference type="SAM" id="MobiDB-lite"/>
    </source>
</evidence>
<dbReference type="FunFam" id="1.25.40.20:FF:000443">
    <property type="entry name" value="Putative vps9 domain protein"/>
    <property type="match status" value="1"/>
</dbReference>
<dbReference type="PROSITE" id="PS51205">
    <property type="entry name" value="VPS9"/>
    <property type="match status" value="1"/>
</dbReference>
<dbReference type="InterPro" id="IPR051248">
    <property type="entry name" value="UPF0507/Ank_repeat_27"/>
</dbReference>
<evidence type="ECO:0000313" key="4">
    <source>
        <dbReference type="EMBL" id="KZZ92639.1"/>
    </source>
</evidence>
<name>A0A167ZGR6_9EURO</name>
<dbReference type="SUPFAM" id="SSF64268">
    <property type="entry name" value="PX domain"/>
    <property type="match status" value="1"/>
</dbReference>
<comment type="caution">
    <text evidence="4">The sequence shown here is derived from an EMBL/GenBank/DDBJ whole genome shotgun (WGS) entry which is preliminary data.</text>
</comment>
<dbReference type="Gene3D" id="1.20.1050.80">
    <property type="entry name" value="VPS9 domain"/>
    <property type="match status" value="1"/>
</dbReference>
<feature type="region of interest" description="Disordered" evidence="2">
    <location>
        <begin position="68"/>
        <end position="87"/>
    </location>
</feature>
<reference evidence="4 5" key="1">
    <citation type="journal article" date="2016" name="Genome Biol. Evol.">
        <title>Divergent and convergent evolution of fungal pathogenicity.</title>
        <authorList>
            <person name="Shang Y."/>
            <person name="Xiao G."/>
            <person name="Zheng P."/>
            <person name="Cen K."/>
            <person name="Zhan S."/>
            <person name="Wang C."/>
        </authorList>
    </citation>
    <scope>NUCLEOTIDE SEQUENCE [LARGE SCALE GENOMIC DNA]</scope>
    <source>
        <strain evidence="4 5">ARSEF 7405</strain>
    </source>
</reference>
<dbReference type="Gene3D" id="1.20.1270.60">
    <property type="entry name" value="Arfaptin homology (AH) domain/BAR domain"/>
    <property type="match status" value="1"/>
</dbReference>
<dbReference type="Pfam" id="PF13857">
    <property type="entry name" value="Ank_5"/>
    <property type="match status" value="1"/>
</dbReference>
<accession>A0A167ZGR6</accession>
<dbReference type="InterPro" id="IPR003123">
    <property type="entry name" value="VPS9"/>
</dbReference>
<evidence type="ECO:0000313" key="5">
    <source>
        <dbReference type="Proteomes" id="UP000242877"/>
    </source>
</evidence>
<gene>
    <name evidence="4" type="ORF">AAP_02720</name>
</gene>
<dbReference type="Pfam" id="PF02204">
    <property type="entry name" value="VPS9"/>
    <property type="match status" value="1"/>
</dbReference>
<proteinExistence type="inferred from homology"/>
<dbReference type="GO" id="GO:0005769">
    <property type="term" value="C:early endosome"/>
    <property type="evidence" value="ECO:0007669"/>
    <property type="project" value="TreeGrafter"/>
</dbReference>
<dbReference type="GO" id="GO:0097422">
    <property type="term" value="C:tubular endosome"/>
    <property type="evidence" value="ECO:0007669"/>
    <property type="project" value="TreeGrafter"/>
</dbReference>
<dbReference type="VEuPathDB" id="FungiDB:AAP_02720"/>
<sequence>MHPLNPFLRAFFRSTIPSQCVPAQNHILLVPVTESLVNAKDRESGLSYVDIVSSEEFLGSHVLRIPASGTPGNNKDGPSVRDSRGKARQISTFNGRTVVVKEASVFSNKGFKNFSQAQLLSDVLYYHPNNEVQPWLIYYISKPLLGTYEPARIVPAVVPTGETSIVNSPPKEAHDMQMDHLVGNFSKKEIKTFSDLLANFPMIARQMEPGLDRLFTEFEKELGGKPLPPRPSDTPVTTDVANDVNSNTQTHDAASTTSIVPQPLPFNSSEYFEDDEDLMRRALETAVTSAIDLFRLVDKQQLSLLGATTDLTGPLVERLIERHIAQQVHSTLLFPRLCACHRTEDLELDAHIRQMEHLDVSQVGIAIEDGRQGKLDLIKRIDRGVVEFRKMSSADSPQGMSDVLLATVKAVSLDEDDTDSTPSEKRSPVVTVNADVLVSLLLMIIVRAQVRHLMSRLVYMQHFIFIDDVENGEIGARNYRLWKATKEGRVAAMRAILEPGDDDASDYGIDSREDESRLYGLSSENLYRNNLALQNSALEADDQGLSHVFPFLTWSQFSLPPQKKPKRVSMDVRSLSESSSTSVLSRTTTIGSNLDAVEGDMSIENLTKTQDPSGCSIPMMAVEASQPASLAYLLSLSQYFPIESILEDTNNYGTTLLSAAVQLGNKELIDIMLDYLSKCPNKAAIQAYYATTDAHGRTVAHYLFSEPRLLSRLGIDLPWTLKDRNGQTPLFALSRSYDHPYYNKMVNEALSIAKEAQGDGLPLRLDDHVDLKGNTLLHIVSDPQIVLRILAECDCDPNATNDRQFTPLMMASKYGRVDLVRTLFGDQRVDIGIRGVRGLTAVELAKDDDVRNRIDDLILFSNSPSNPADPSGRITTVVRSLFIEDASVRFIIKSGAPNYTQPSRSPTYTITTCRRSLVDFENLLQFLRVEHPASYIPEGPQFPSPFQIPSKPSRAVLHEMQDYLDLLLKTLLAHPTFGLHEMLWEFFLVPEMETEMTRERSQRKAAVLTETIADDYRPVTKEGVKEIEQVVSYTQEAIRAVHASSSLLIQRGYSLQNATCDASDSLVLLTHALASLQPPTNALPSSYIEIFARFASYHSSSAIDSSPLMKFLTALMSSYRTTSAVLESLSRPVTLISKLNSSTRTLSRLHSQLASSTMPRKFSFPVLEESRQKSVRELEAKVLALTNEIEQLSKEISWNKDVIVGELAGWTSWREVVGREALKKYVRASLVREKERGRRLERCLRSLKQVKHHTI</sequence>
<dbReference type="InterPro" id="IPR002110">
    <property type="entry name" value="Ankyrin_rpt"/>
</dbReference>
<dbReference type="InterPro" id="IPR037191">
    <property type="entry name" value="VPS9_dom_sf"/>
</dbReference>
<dbReference type="GO" id="GO:0005886">
    <property type="term" value="C:plasma membrane"/>
    <property type="evidence" value="ECO:0007669"/>
    <property type="project" value="TreeGrafter"/>
</dbReference>
<dbReference type="GO" id="GO:0045022">
    <property type="term" value="P:early endosome to late endosome transport"/>
    <property type="evidence" value="ECO:0007669"/>
    <property type="project" value="TreeGrafter"/>
</dbReference>
<dbReference type="OrthoDB" id="4204339at2759"/>
<dbReference type="PANTHER" id="PTHR24170">
    <property type="entry name" value="ANKYRIN REPEAT DOMAIN-CONTAINING PROTEIN 27"/>
    <property type="match status" value="1"/>
</dbReference>
<dbReference type="GO" id="GO:0005770">
    <property type="term" value="C:late endosome"/>
    <property type="evidence" value="ECO:0007669"/>
    <property type="project" value="TreeGrafter"/>
</dbReference>
<dbReference type="GO" id="GO:0000149">
    <property type="term" value="F:SNARE binding"/>
    <property type="evidence" value="ECO:0007669"/>
    <property type="project" value="TreeGrafter"/>
</dbReference>
<dbReference type="InterPro" id="IPR036770">
    <property type="entry name" value="Ankyrin_rpt-contain_sf"/>
</dbReference>
<dbReference type="PANTHER" id="PTHR24170:SF1">
    <property type="entry name" value="DOMAIN PROTEIN, PUTATIVE (AFU_ORTHOLOGUE AFUA_1G09870)-RELATED"/>
    <property type="match status" value="1"/>
</dbReference>
<evidence type="ECO:0000259" key="3">
    <source>
        <dbReference type="PROSITE" id="PS51205"/>
    </source>
</evidence>
<dbReference type="SUPFAM" id="SSF109993">
    <property type="entry name" value="VPS9 domain"/>
    <property type="match status" value="1"/>
</dbReference>